<dbReference type="Gene3D" id="3.40.50.300">
    <property type="entry name" value="P-loop containing nucleotide triphosphate hydrolases"/>
    <property type="match status" value="1"/>
</dbReference>
<dbReference type="SUPFAM" id="SSF52540">
    <property type="entry name" value="P-loop containing nucleoside triphosphate hydrolases"/>
    <property type="match status" value="1"/>
</dbReference>
<name>A0A3R6YWP4_9STRA</name>
<evidence type="ECO:0000313" key="4">
    <source>
        <dbReference type="EMBL" id="RHY27892.1"/>
    </source>
</evidence>
<reference evidence="4 5" key="1">
    <citation type="submission" date="2018-08" db="EMBL/GenBank/DDBJ databases">
        <title>Aphanomyces genome sequencing and annotation.</title>
        <authorList>
            <person name="Minardi D."/>
            <person name="Oidtmann B."/>
            <person name="Van Der Giezen M."/>
            <person name="Studholme D.J."/>
        </authorList>
    </citation>
    <scope>NUCLEOTIDE SEQUENCE [LARGE SCALE GENOMIC DNA]</scope>
    <source>
        <strain evidence="4 5">NJM0002</strain>
    </source>
</reference>
<proteinExistence type="predicted"/>
<dbReference type="PANTHER" id="PTHR19860:SF40">
    <property type="entry name" value="WD40 REPEAT-CONTAINING PROTEIN"/>
    <property type="match status" value="1"/>
</dbReference>
<evidence type="ECO:0000259" key="3">
    <source>
        <dbReference type="Pfam" id="PF13401"/>
    </source>
</evidence>
<dbReference type="InterPro" id="IPR051191">
    <property type="entry name" value="DCAF12"/>
</dbReference>
<sequence>MDRVDARSAAAGCIVRARTHTRPIVAHAVSHVGNVRLLLRNGQDTSLSGCRRGVLGRMKKGGHKAAVAAMDNITSISEFESEFHHAFIKSRLDHNDYVYKTALLRDLDEFCDVDSMHVPKGPLIVFGEPGSGKSAFLANWINRRKKKFQNWNNGFPEFIFYHAVGCTRQGAFVSKLLERILTEMNEYFELTKEVPTFEERLSWQFPRYLEAASRKGRTILIVDGVHRLRTSDGDSILKWLPLSVRRNWTTVYINPFTDDEKQLAVQKFLSRQTGQATLQLFELQQKANNPSLSRPPISHSVLHEWLGVATMSELFEVILRSMEAGHTPTTAATSDAMLFLQEHSLDATFAWVPQSTKPPQSGSQQGLAAFASARSKQQVNSPGQTAQPSHRLSETSVAEFVKSTRRPSTVGGDDGMGSPRYQDETNTDVHLAYCELFDTEISNSGASGGVGGFGGDELIASDAPRQVRTSVLAPMADKSSDPADEVQGGNGATDSHDRRIDSGSNDEGADQNHHPSPSVQLPATTQTAVPRSPPPPFLRHLERVKTHRNIVFPVYVTGGLPVDGLGGLLGKALCVLYVARHGLLLHELRTLVQAMAAHEARIAPLDAPEVQTPADDDDGTNLAAILNDYKPARPKVPALPDTTWSTLLSALKALGCLFLQDIVLLPLCYDTLRDLVRTPRRRRTSL</sequence>
<keyword evidence="1" id="KW-0677">Repeat</keyword>
<dbReference type="InterPro" id="IPR027417">
    <property type="entry name" value="P-loop_NTPase"/>
</dbReference>
<dbReference type="AlphaFoldDB" id="A0A3R6YWP4"/>
<feature type="region of interest" description="Disordered" evidence="2">
    <location>
        <begin position="474"/>
        <end position="538"/>
    </location>
</feature>
<feature type="compositionally biased region" description="Polar residues" evidence="2">
    <location>
        <begin position="374"/>
        <end position="396"/>
    </location>
</feature>
<comment type="caution">
    <text evidence="4">The sequence shown here is derived from an EMBL/GenBank/DDBJ whole genome shotgun (WGS) entry which is preliminary data.</text>
</comment>
<gene>
    <name evidence="4" type="ORF">DYB32_006451</name>
</gene>
<evidence type="ECO:0000256" key="1">
    <source>
        <dbReference type="ARBA" id="ARBA00022737"/>
    </source>
</evidence>
<organism evidence="4 5">
    <name type="scientific">Aphanomyces invadans</name>
    <dbReference type="NCBI Taxonomy" id="157072"/>
    <lineage>
        <taxon>Eukaryota</taxon>
        <taxon>Sar</taxon>
        <taxon>Stramenopiles</taxon>
        <taxon>Oomycota</taxon>
        <taxon>Saprolegniomycetes</taxon>
        <taxon>Saprolegniales</taxon>
        <taxon>Verrucalvaceae</taxon>
        <taxon>Aphanomyces</taxon>
    </lineage>
</organism>
<evidence type="ECO:0000256" key="2">
    <source>
        <dbReference type="SAM" id="MobiDB-lite"/>
    </source>
</evidence>
<dbReference type="Pfam" id="PF13401">
    <property type="entry name" value="AAA_22"/>
    <property type="match status" value="1"/>
</dbReference>
<feature type="compositionally biased region" description="Polar residues" evidence="2">
    <location>
        <begin position="514"/>
        <end position="529"/>
    </location>
</feature>
<dbReference type="GO" id="GO:0080008">
    <property type="term" value="C:Cul4-RING E3 ubiquitin ligase complex"/>
    <property type="evidence" value="ECO:0007669"/>
    <property type="project" value="TreeGrafter"/>
</dbReference>
<feature type="domain" description="ORC1/DEAH AAA+ ATPase" evidence="3">
    <location>
        <begin position="120"/>
        <end position="240"/>
    </location>
</feature>
<keyword evidence="5" id="KW-1185">Reference proteome</keyword>
<feature type="compositionally biased region" description="Polar residues" evidence="2">
    <location>
        <begin position="353"/>
        <end position="366"/>
    </location>
</feature>
<protein>
    <recommendedName>
        <fullName evidence="3">ORC1/DEAH AAA+ ATPase domain-containing protein</fullName>
    </recommendedName>
</protein>
<accession>A0A3R6YWP4</accession>
<dbReference type="GO" id="GO:0016887">
    <property type="term" value="F:ATP hydrolysis activity"/>
    <property type="evidence" value="ECO:0007669"/>
    <property type="project" value="InterPro"/>
</dbReference>
<dbReference type="InterPro" id="IPR049945">
    <property type="entry name" value="AAA_22"/>
</dbReference>
<dbReference type="EMBL" id="QUSY01000685">
    <property type="protein sequence ID" value="RHY27892.1"/>
    <property type="molecule type" value="Genomic_DNA"/>
</dbReference>
<feature type="region of interest" description="Disordered" evidence="2">
    <location>
        <begin position="353"/>
        <end position="423"/>
    </location>
</feature>
<evidence type="ECO:0000313" key="5">
    <source>
        <dbReference type="Proteomes" id="UP000285060"/>
    </source>
</evidence>
<dbReference type="VEuPathDB" id="FungiDB:H310_04304"/>
<dbReference type="PANTHER" id="PTHR19860">
    <property type="entry name" value="DDB1- AND CUL4-ASSOCIATED FACTOR 12-RELATED"/>
    <property type="match status" value="1"/>
</dbReference>
<dbReference type="Proteomes" id="UP000285060">
    <property type="component" value="Unassembled WGS sequence"/>
</dbReference>